<accession>A0A7R8AL91</accession>
<name>A0A7R8AL91_9EURO</name>
<feature type="region of interest" description="Disordered" evidence="1">
    <location>
        <begin position="282"/>
        <end position="308"/>
    </location>
</feature>
<organism evidence="2 3">
    <name type="scientific">Aspergillus puulaauensis</name>
    <dbReference type="NCBI Taxonomy" id="1220207"/>
    <lineage>
        <taxon>Eukaryota</taxon>
        <taxon>Fungi</taxon>
        <taxon>Dikarya</taxon>
        <taxon>Ascomycota</taxon>
        <taxon>Pezizomycotina</taxon>
        <taxon>Eurotiomycetes</taxon>
        <taxon>Eurotiomycetidae</taxon>
        <taxon>Eurotiales</taxon>
        <taxon>Aspergillaceae</taxon>
        <taxon>Aspergillus</taxon>
    </lineage>
</organism>
<feature type="region of interest" description="Disordered" evidence="1">
    <location>
        <begin position="200"/>
        <end position="233"/>
    </location>
</feature>
<feature type="compositionally biased region" description="Basic and acidic residues" evidence="1">
    <location>
        <begin position="213"/>
        <end position="224"/>
    </location>
</feature>
<dbReference type="OrthoDB" id="4503044at2759"/>
<protein>
    <submittedName>
        <fullName evidence="2">Uncharacterized protein</fullName>
    </submittedName>
</protein>
<evidence type="ECO:0000313" key="3">
    <source>
        <dbReference type="Proteomes" id="UP000654913"/>
    </source>
</evidence>
<sequence>MDGITFIKYGTLDAQDVSECTSNICLSLREVAKDTEYRVAVSYSSHKLPSQPVKKYCASVYIPMREAEQQETRAAWEETLSKELGPQGFRAASKLVLGPSYYTLDKDAEWNTLFSIIDAGGDVNAQSKDERPRAYSIQSVVAVCRDIPFWLVREGKVQKDSRVAMRWLTNDAQRIDDTRLAKLWKPSEYWEGFSKGKAPLESIDPVDSTPGDRGSDSEYLDAKSHLSSTGSDSGDSVYFDAKSHLSSTGSDSGDSVYFDAKSHLSSTGSDSGDSVYFDAKSHLSSTGSDSGDSEYFDVKSHLSSTCSK</sequence>
<keyword evidence="3" id="KW-1185">Reference proteome</keyword>
<proteinExistence type="predicted"/>
<dbReference type="EMBL" id="AP024444">
    <property type="protein sequence ID" value="BCS21293.1"/>
    <property type="molecule type" value="Genomic_DNA"/>
</dbReference>
<reference evidence="2" key="1">
    <citation type="submission" date="2021-01" db="EMBL/GenBank/DDBJ databases">
        <authorList>
            <consortium name="Aspergillus puulaauensis MK2 genome sequencing consortium"/>
            <person name="Kazuki M."/>
            <person name="Futagami T."/>
        </authorList>
    </citation>
    <scope>NUCLEOTIDE SEQUENCE</scope>
    <source>
        <strain evidence="2">MK2</strain>
    </source>
</reference>
<dbReference type="KEGG" id="apuu:APUU_21725A"/>
<dbReference type="GeneID" id="64971298"/>
<dbReference type="AlphaFoldDB" id="A0A7R8AL91"/>
<dbReference type="RefSeq" id="XP_041553487.1">
    <property type="nucleotide sequence ID" value="XM_041700510.1"/>
</dbReference>
<evidence type="ECO:0000256" key="1">
    <source>
        <dbReference type="SAM" id="MobiDB-lite"/>
    </source>
</evidence>
<gene>
    <name evidence="2" type="ORF">APUU_21725A</name>
</gene>
<reference evidence="2" key="2">
    <citation type="submission" date="2021-02" db="EMBL/GenBank/DDBJ databases">
        <title>Aspergillus puulaauensis MK2 genome sequence.</title>
        <authorList>
            <person name="Futagami T."/>
            <person name="Mori K."/>
            <person name="Kadooka C."/>
            <person name="Tanaka T."/>
        </authorList>
    </citation>
    <scope>NUCLEOTIDE SEQUENCE</scope>
    <source>
        <strain evidence="2">MK2</strain>
    </source>
</reference>
<evidence type="ECO:0000313" key="2">
    <source>
        <dbReference type="EMBL" id="BCS21293.1"/>
    </source>
</evidence>
<dbReference type="Proteomes" id="UP000654913">
    <property type="component" value="Chromosome 2"/>
</dbReference>